<evidence type="ECO:0000313" key="7">
    <source>
        <dbReference type="RefSeq" id="XP_008471796.1"/>
    </source>
</evidence>
<dbReference type="InterPro" id="IPR001353">
    <property type="entry name" value="Proteasome_sua/b"/>
</dbReference>
<keyword evidence="2 5" id="KW-0647">Proteasome</keyword>
<dbReference type="GeneID" id="103508983"/>
<dbReference type="RefSeq" id="XP_008471796.1">
    <property type="nucleotide sequence ID" value="XM_008473574.2"/>
</dbReference>
<dbReference type="SUPFAM" id="SSF56235">
    <property type="entry name" value="N-terminal nucleophile aminohydrolases (Ntn hydrolases)"/>
    <property type="match status" value="1"/>
</dbReference>
<comment type="subunit">
    <text evidence="5">Component of the proteasome complex.</text>
</comment>
<evidence type="ECO:0000256" key="3">
    <source>
        <dbReference type="ARBA" id="ARBA00024953"/>
    </source>
</evidence>
<dbReference type="Gene3D" id="3.60.20.10">
    <property type="entry name" value="Glutamine Phosphoribosylpyrophosphate, subunit 1, domain 1"/>
    <property type="match status" value="1"/>
</dbReference>
<dbReference type="InterPro" id="IPR029055">
    <property type="entry name" value="Ntn_hydrolases_N"/>
</dbReference>
<organism evidence="6 7">
    <name type="scientific">Diaphorina citri</name>
    <name type="common">Asian citrus psyllid</name>
    <dbReference type="NCBI Taxonomy" id="121845"/>
    <lineage>
        <taxon>Eukaryota</taxon>
        <taxon>Metazoa</taxon>
        <taxon>Ecdysozoa</taxon>
        <taxon>Arthropoda</taxon>
        <taxon>Hexapoda</taxon>
        <taxon>Insecta</taxon>
        <taxon>Pterygota</taxon>
        <taxon>Neoptera</taxon>
        <taxon>Paraneoptera</taxon>
        <taxon>Hemiptera</taxon>
        <taxon>Sternorrhyncha</taxon>
        <taxon>Psylloidea</taxon>
        <taxon>Psyllidae</taxon>
        <taxon>Diaphorininae</taxon>
        <taxon>Diaphorina</taxon>
    </lineage>
</organism>
<dbReference type="STRING" id="121845.A0A1S3D246"/>
<dbReference type="KEGG" id="dci:103508983"/>
<accession>A0A1S3D246</accession>
<dbReference type="PaxDb" id="121845-A0A1S3D246"/>
<name>A0A1S3D246_DIACI</name>
<dbReference type="PANTHER" id="PTHR32194">
    <property type="entry name" value="METALLOPROTEASE TLDD"/>
    <property type="match status" value="1"/>
</dbReference>
<dbReference type="InterPro" id="IPR016050">
    <property type="entry name" value="Proteasome_bsu_CS"/>
</dbReference>
<keyword evidence="1 5" id="KW-0963">Cytoplasm</keyword>
<proteinExistence type="inferred from homology"/>
<dbReference type="GO" id="GO:0051603">
    <property type="term" value="P:proteolysis involved in protein catabolic process"/>
    <property type="evidence" value="ECO:0007669"/>
    <property type="project" value="InterPro"/>
</dbReference>
<reference evidence="7" key="1">
    <citation type="submission" date="2025-08" db="UniProtKB">
        <authorList>
            <consortium name="RefSeq"/>
        </authorList>
    </citation>
    <scope>IDENTIFICATION</scope>
</reference>
<comment type="subcellular location">
    <subcellularLocation>
        <location evidence="5">Cytoplasm</location>
    </subcellularLocation>
    <subcellularLocation>
        <location evidence="5">Nucleus</location>
    </subcellularLocation>
</comment>
<dbReference type="InterPro" id="IPR023333">
    <property type="entry name" value="Proteasome_suB-type"/>
</dbReference>
<comment type="function">
    <text evidence="5">Component of the proteasome, a multicatalytic proteinase complex which is characterized by its ability to cleave peptides with Arg, Phe, Tyr, Leu, and Glu adjacent to the leaving group at neutral or slightly basic pH. The proteasome has an ATP-dependent proteolytic activity.</text>
</comment>
<comment type="similarity">
    <text evidence="5">Belongs to the peptidase T1B family.</text>
</comment>
<dbReference type="OrthoDB" id="204949at2759"/>
<keyword evidence="5" id="KW-0539">Nucleus</keyword>
<dbReference type="GO" id="GO:0005634">
    <property type="term" value="C:nucleus"/>
    <property type="evidence" value="ECO:0007669"/>
    <property type="project" value="UniProtKB-SubCell"/>
</dbReference>
<dbReference type="GO" id="GO:0005737">
    <property type="term" value="C:cytoplasm"/>
    <property type="evidence" value="ECO:0007669"/>
    <property type="project" value="UniProtKB-SubCell"/>
</dbReference>
<keyword evidence="6" id="KW-1185">Reference proteome</keyword>
<evidence type="ECO:0000256" key="5">
    <source>
        <dbReference type="RuleBase" id="RU004203"/>
    </source>
</evidence>
<dbReference type="PROSITE" id="PS00854">
    <property type="entry name" value="PROTEASOME_BETA_1"/>
    <property type="match status" value="1"/>
</dbReference>
<dbReference type="Proteomes" id="UP000079169">
    <property type="component" value="Unplaced"/>
</dbReference>
<protein>
    <recommendedName>
        <fullName evidence="5">Proteasome subunit beta</fullName>
    </recommendedName>
</protein>
<evidence type="ECO:0000313" key="6">
    <source>
        <dbReference type="Proteomes" id="UP000079169"/>
    </source>
</evidence>
<dbReference type="Pfam" id="PF00227">
    <property type="entry name" value="Proteasome"/>
    <property type="match status" value="1"/>
</dbReference>
<evidence type="ECO:0000256" key="1">
    <source>
        <dbReference type="ARBA" id="ARBA00022490"/>
    </source>
</evidence>
<gene>
    <name evidence="7" type="primary">LOC103508983</name>
</gene>
<dbReference type="AlphaFoldDB" id="A0A1S3D246"/>
<comment type="subunit">
    <text evidence="4">The 26S proteasome consists of a 20S proteasome core and two 19S regulatory subunits. The 20S proteasome core is composed of 28 subunits that are arranged in four stacked rings, resulting in a barrel-shaped structure. The two end rings are each formed by seven alpha subunits, and the two central rings are each formed by seven beta subunits. The catalytic chamber with the active sites is on the inside of the barrel.</text>
</comment>
<evidence type="ECO:0000256" key="4">
    <source>
        <dbReference type="ARBA" id="ARBA00026071"/>
    </source>
</evidence>
<comment type="function">
    <text evidence="3">Non-catalytic component of the proteasome, a multicatalytic proteinase complex which is characterized by its ability to cleave peptides with Arg, Phe, Tyr, Leu, and Glu adjacent to the leaving group at neutral or slightly basic pH. The proteasome has an ATP-dependent proteolytic activity.</text>
</comment>
<sequence length="204" mass="22216">MSLNDGGAIVAMAGKNCFAIGVDHLLVQGDFTIAEYENKVHQMSPHLYLINPGLCADGMQFAEKMTLRTANYVASEQSPISPDTFAAIASWELYARKLTSPLFINPIIAGFYPDSGEVFLSTLDMAGCETRKTDFVAGGSAQNMIMGIGESFWQPGLSPEQLFEVCSQVVIQACERDTKSGWGATVYVVEPDKVTIRKIATRMD</sequence>
<dbReference type="GO" id="GO:0005839">
    <property type="term" value="C:proteasome core complex"/>
    <property type="evidence" value="ECO:0007669"/>
    <property type="project" value="InterPro"/>
</dbReference>
<dbReference type="PANTHER" id="PTHR32194:SF10">
    <property type="entry name" value="PROTEASOME SUBUNIT BETA TYPE-3"/>
    <property type="match status" value="1"/>
</dbReference>
<evidence type="ECO:0000256" key="2">
    <source>
        <dbReference type="ARBA" id="ARBA00022942"/>
    </source>
</evidence>